<evidence type="ECO:0000256" key="4">
    <source>
        <dbReference type="ARBA" id="ARBA00022723"/>
    </source>
</evidence>
<dbReference type="CDD" id="cd13899">
    <property type="entry name" value="CuRO_3_Fet3p"/>
    <property type="match status" value="1"/>
</dbReference>
<keyword evidence="9" id="KW-0812">Transmembrane</keyword>
<evidence type="ECO:0000313" key="15">
    <source>
        <dbReference type="Proteomes" id="UP000005220"/>
    </source>
</evidence>
<dbReference type="InterPro" id="IPR008972">
    <property type="entry name" value="Cupredoxin"/>
</dbReference>
<dbReference type="GO" id="GO:0033215">
    <property type="term" value="P:reductive iron assimilation"/>
    <property type="evidence" value="ECO:0007669"/>
    <property type="project" value="TreeGrafter"/>
</dbReference>
<dbReference type="InterPro" id="IPR033138">
    <property type="entry name" value="Cu_oxidase_CS"/>
</dbReference>
<dbReference type="OrthoDB" id="2121828at2759"/>
<feature type="signal peptide" evidence="10">
    <location>
        <begin position="1"/>
        <end position="19"/>
    </location>
</feature>
<feature type="transmembrane region" description="Helical" evidence="9">
    <location>
        <begin position="570"/>
        <end position="589"/>
    </location>
</feature>
<accession>H2ASK3</accession>
<dbReference type="InterPro" id="IPR011707">
    <property type="entry name" value="Cu-oxidase-like_N"/>
</dbReference>
<evidence type="ECO:0000256" key="1">
    <source>
        <dbReference type="ARBA" id="ARBA00001935"/>
    </source>
</evidence>
<evidence type="ECO:0000256" key="6">
    <source>
        <dbReference type="ARBA" id="ARBA00023004"/>
    </source>
</evidence>
<dbReference type="Pfam" id="PF00394">
    <property type="entry name" value="Cu-oxidase"/>
    <property type="match status" value="1"/>
</dbReference>
<protein>
    <recommendedName>
        <fullName evidence="16">Iron transport multicopper oxidase FET5</fullName>
    </recommendedName>
</protein>
<keyword evidence="8" id="KW-0813">Transport</keyword>
<evidence type="ECO:0000259" key="13">
    <source>
        <dbReference type="Pfam" id="PF07732"/>
    </source>
</evidence>
<dbReference type="PANTHER" id="PTHR11709:SF434">
    <property type="entry name" value="IRON TRANSPORT MULTICOPPER OXIDASE FET5-RELATED"/>
    <property type="match status" value="1"/>
</dbReference>
<name>H2ASK3_KAZAF</name>
<dbReference type="FunFam" id="2.60.40.420:FF:000024">
    <property type="entry name" value="FET5p Multicopper oxidase"/>
    <property type="match status" value="1"/>
</dbReference>
<dbReference type="GO" id="GO:0061841">
    <property type="term" value="C:high-affinity iron exporter complex"/>
    <property type="evidence" value="ECO:0007669"/>
    <property type="project" value="EnsemblFungi"/>
</dbReference>
<sequence>MMYIIKLLLLFLVTPLVAAKIHTFHFTTSWKSVQIPGIPQNKSVITLNGQWPPPAIHVNKGDTVELYLTNGFDDLTQTSLHFHGLLQTHSNIMDGPSMITQCPIGPGSTFFYNFTVNEQTGTYWYHAHNGAQYGDGLRGPFIVHDPSEPFTYDEERVVTLSDLYLQKYTKIQDEFLSRYNPTGAEPIPQYSLINDRLNDTIHFEVGKTYLLRFINMGLFVSQYIQLEDHEMTIVEVDGVYTKPNVTNTLYVATGQRVSVIVKAKEVNPHKNFAMVQVMDETMLDVVPDDLALLTINQISYNDNYKYPQNPNLDVEQMKRNSTNDFYLTTHKATPLLDHYDRQIVLDVRMQNLGDGIKYAFFNNVSYTAAKLPVLTTVLTSGKLANDIRIYGDNLNAFIFEPNEVIEVVLNNYDTGRHPFHLHGHNFQVVQKSPAFHEDETFPDEDQDKMTVPYNESAPLMKMPNLPILRDTVILEPNGHVVLRFRASNPGVWLFHCHLDWHLQQGLVAVFIEDPFALQEHEELTDNYKDVCANVGIANRGNAAGHDDDWFNLDGLPRQPEPLPYGFTTKGYIAMFISVVVALMGLWTIADYGLTEILQDDEAIFLKLKAMIDQSNNESH</sequence>
<evidence type="ECO:0000259" key="11">
    <source>
        <dbReference type="Pfam" id="PF00394"/>
    </source>
</evidence>
<keyword evidence="10" id="KW-0732">Signal</keyword>
<dbReference type="InterPro" id="IPR045087">
    <property type="entry name" value="Cu-oxidase_fam"/>
</dbReference>
<dbReference type="STRING" id="1071382.H2ASK3"/>
<gene>
    <name evidence="14" type="primary">KAFR0C03610</name>
    <name evidence="14" type="ORF">KAFR_0C03610</name>
</gene>
<dbReference type="Pfam" id="PF07732">
    <property type="entry name" value="Cu-oxidase_3"/>
    <property type="match status" value="1"/>
</dbReference>
<organism evidence="14 15">
    <name type="scientific">Kazachstania africana (strain ATCC 22294 / BCRC 22015 / CBS 2517 / CECT 1963 / NBRC 1671 / NRRL Y-8276)</name>
    <name type="common">Yeast</name>
    <name type="synonym">Kluyveromyces africanus</name>
    <dbReference type="NCBI Taxonomy" id="1071382"/>
    <lineage>
        <taxon>Eukaryota</taxon>
        <taxon>Fungi</taxon>
        <taxon>Dikarya</taxon>
        <taxon>Ascomycota</taxon>
        <taxon>Saccharomycotina</taxon>
        <taxon>Saccharomycetes</taxon>
        <taxon>Saccharomycetales</taxon>
        <taxon>Saccharomycetaceae</taxon>
        <taxon>Kazachstania</taxon>
    </lineage>
</organism>
<dbReference type="GO" id="GO:0004322">
    <property type="term" value="F:ferroxidase activity"/>
    <property type="evidence" value="ECO:0007669"/>
    <property type="project" value="EnsemblFungi"/>
</dbReference>
<evidence type="ECO:0000256" key="9">
    <source>
        <dbReference type="SAM" id="Phobius"/>
    </source>
</evidence>
<keyword evidence="3" id="KW-0410">Iron transport</keyword>
<dbReference type="eggNOG" id="KOG1263">
    <property type="taxonomic scope" value="Eukaryota"/>
</dbReference>
<evidence type="ECO:0000313" key="14">
    <source>
        <dbReference type="EMBL" id="CCF57353.1"/>
    </source>
</evidence>
<evidence type="ECO:0008006" key="16">
    <source>
        <dbReference type="Google" id="ProtNLM"/>
    </source>
</evidence>
<feature type="domain" description="Plastocyanin-like" evidence="12">
    <location>
        <begin position="367"/>
        <end position="514"/>
    </location>
</feature>
<evidence type="ECO:0000259" key="12">
    <source>
        <dbReference type="Pfam" id="PF07731"/>
    </source>
</evidence>
<dbReference type="GO" id="GO:0005507">
    <property type="term" value="F:copper ion binding"/>
    <property type="evidence" value="ECO:0007669"/>
    <property type="project" value="InterPro"/>
</dbReference>
<dbReference type="EMBL" id="HE650823">
    <property type="protein sequence ID" value="CCF57353.1"/>
    <property type="molecule type" value="Genomic_DNA"/>
</dbReference>
<dbReference type="GO" id="GO:0034755">
    <property type="term" value="P:iron ion transmembrane transport"/>
    <property type="evidence" value="ECO:0007669"/>
    <property type="project" value="EnsemblFungi"/>
</dbReference>
<dbReference type="GO" id="GO:0045121">
    <property type="term" value="C:membrane raft"/>
    <property type="evidence" value="ECO:0007669"/>
    <property type="project" value="EnsemblFungi"/>
</dbReference>
<dbReference type="Proteomes" id="UP000005220">
    <property type="component" value="Chromosome 3"/>
</dbReference>
<dbReference type="CDD" id="cd13877">
    <property type="entry name" value="CuRO_2_Fet3p_like"/>
    <property type="match status" value="1"/>
</dbReference>
<dbReference type="PROSITE" id="PS00079">
    <property type="entry name" value="MULTICOPPER_OXIDASE1"/>
    <property type="match status" value="1"/>
</dbReference>
<dbReference type="GO" id="GO:0000329">
    <property type="term" value="C:fungal-type vacuole membrane"/>
    <property type="evidence" value="ECO:0007669"/>
    <property type="project" value="EnsemblFungi"/>
</dbReference>
<dbReference type="FunCoup" id="H2ASK3">
    <property type="interactions" value="694"/>
</dbReference>
<comment type="cofactor">
    <cofactor evidence="1">
        <name>Cu cation</name>
        <dbReference type="ChEBI" id="CHEBI:23378"/>
    </cofactor>
</comment>
<keyword evidence="8" id="KW-0406">Ion transport</keyword>
<dbReference type="InterPro" id="IPR002355">
    <property type="entry name" value="Cu_oxidase_Cu_BS"/>
</dbReference>
<evidence type="ECO:0000256" key="7">
    <source>
        <dbReference type="ARBA" id="ARBA00023008"/>
    </source>
</evidence>
<dbReference type="GeneID" id="13885272"/>
<feature type="chain" id="PRO_5003558851" description="Iron transport multicopper oxidase FET5" evidence="10">
    <location>
        <begin position="20"/>
        <end position="619"/>
    </location>
</feature>
<dbReference type="AlphaFoldDB" id="H2ASK3"/>
<dbReference type="InterPro" id="IPR011706">
    <property type="entry name" value="Cu-oxidase_C"/>
</dbReference>
<dbReference type="InterPro" id="IPR001117">
    <property type="entry name" value="Cu-oxidase_2nd"/>
</dbReference>
<keyword evidence="9" id="KW-1133">Transmembrane helix</keyword>
<dbReference type="SUPFAM" id="SSF49503">
    <property type="entry name" value="Cupredoxins"/>
    <property type="match status" value="3"/>
</dbReference>
<dbReference type="PROSITE" id="PS00080">
    <property type="entry name" value="MULTICOPPER_OXIDASE2"/>
    <property type="match status" value="1"/>
</dbReference>
<evidence type="ECO:0000256" key="5">
    <source>
        <dbReference type="ARBA" id="ARBA00023002"/>
    </source>
</evidence>
<keyword evidence="15" id="KW-1185">Reference proteome</keyword>
<proteinExistence type="inferred from homology"/>
<dbReference type="InParanoid" id="H2ASK3"/>
<evidence type="ECO:0000256" key="2">
    <source>
        <dbReference type="ARBA" id="ARBA00010609"/>
    </source>
</evidence>
<keyword evidence="6" id="KW-0408">Iron</keyword>
<keyword evidence="5" id="KW-0560">Oxidoreductase</keyword>
<evidence type="ECO:0000256" key="8">
    <source>
        <dbReference type="ARBA" id="ARBA00023065"/>
    </source>
</evidence>
<reference evidence="14 15" key="1">
    <citation type="journal article" date="2011" name="Proc. Natl. Acad. Sci. U.S.A.">
        <title>Evolutionary erosion of yeast sex chromosomes by mating-type switching accidents.</title>
        <authorList>
            <person name="Gordon J.L."/>
            <person name="Armisen D."/>
            <person name="Proux-Wera E."/>
            <person name="Oheigeartaigh S.S."/>
            <person name="Byrne K.P."/>
            <person name="Wolfe K.H."/>
        </authorList>
    </citation>
    <scope>NUCLEOTIDE SEQUENCE [LARGE SCALE GENOMIC DNA]</scope>
    <source>
        <strain evidence="15">ATCC 22294 / BCRC 22015 / CBS 2517 / CECT 1963 / NBRC 1671 / NRRL Y-8276</strain>
    </source>
</reference>
<dbReference type="Pfam" id="PF07731">
    <property type="entry name" value="Cu-oxidase_2"/>
    <property type="match status" value="1"/>
</dbReference>
<evidence type="ECO:0000256" key="3">
    <source>
        <dbReference type="ARBA" id="ARBA00022496"/>
    </source>
</evidence>
<comment type="similarity">
    <text evidence="2">Belongs to the multicopper oxidase family.</text>
</comment>
<dbReference type="RefSeq" id="XP_003956488.1">
    <property type="nucleotide sequence ID" value="XM_003956439.1"/>
</dbReference>
<dbReference type="InterPro" id="IPR044130">
    <property type="entry name" value="CuRO_2_Fet3-like"/>
</dbReference>
<dbReference type="PANTHER" id="PTHR11709">
    <property type="entry name" value="MULTI-COPPER OXIDASE"/>
    <property type="match status" value="1"/>
</dbReference>
<feature type="domain" description="Plastocyanin-like" evidence="11">
    <location>
        <begin position="155"/>
        <end position="277"/>
    </location>
</feature>
<dbReference type="GO" id="GO:0010106">
    <property type="term" value="P:cellular response to iron ion starvation"/>
    <property type="evidence" value="ECO:0007669"/>
    <property type="project" value="TreeGrafter"/>
</dbReference>
<feature type="domain" description="Plastocyanin-like" evidence="13">
    <location>
        <begin position="40"/>
        <end position="147"/>
    </location>
</feature>
<dbReference type="HOGENOM" id="CLU_006504_7_3_1"/>
<keyword evidence="4" id="KW-0479">Metal-binding</keyword>
<evidence type="ECO:0000256" key="10">
    <source>
        <dbReference type="SAM" id="SignalP"/>
    </source>
</evidence>
<dbReference type="KEGG" id="kaf:KAFR_0C03610"/>
<keyword evidence="9" id="KW-0472">Membrane</keyword>
<dbReference type="Gene3D" id="2.60.40.420">
    <property type="entry name" value="Cupredoxins - blue copper proteins"/>
    <property type="match status" value="3"/>
</dbReference>
<keyword evidence="7" id="KW-0186">Copper</keyword>